<protein>
    <submittedName>
        <fullName evidence="2">Uncharacterized protein</fullName>
    </submittedName>
</protein>
<feature type="region of interest" description="Disordered" evidence="1">
    <location>
        <begin position="1"/>
        <end position="34"/>
    </location>
</feature>
<feature type="region of interest" description="Disordered" evidence="1">
    <location>
        <begin position="85"/>
        <end position="112"/>
    </location>
</feature>
<dbReference type="EMBL" id="JACVVK020000180">
    <property type="protein sequence ID" value="KAK7486342.1"/>
    <property type="molecule type" value="Genomic_DNA"/>
</dbReference>
<accession>A0ABD0KGX0</accession>
<evidence type="ECO:0000313" key="2">
    <source>
        <dbReference type="EMBL" id="KAK7486342.1"/>
    </source>
</evidence>
<feature type="compositionally biased region" description="Polar residues" evidence="1">
    <location>
        <begin position="103"/>
        <end position="112"/>
    </location>
</feature>
<comment type="caution">
    <text evidence="2">The sequence shown here is derived from an EMBL/GenBank/DDBJ whole genome shotgun (WGS) entry which is preliminary data.</text>
</comment>
<dbReference type="AlphaFoldDB" id="A0ABD0KGX0"/>
<sequence>MTTQEDPTTTLEDPSTTQEHPMTTQEDPATKKENLTTTARDMAIASSDLSSAAYDVFSILNFIFLETSWAQTRAFRCVCVTATGRTPDSQLQSGRGDSEGAERTNSGQEQPC</sequence>
<keyword evidence="3" id="KW-1185">Reference proteome</keyword>
<dbReference type="Proteomes" id="UP001519460">
    <property type="component" value="Unassembled WGS sequence"/>
</dbReference>
<feature type="compositionally biased region" description="Polar residues" evidence="1">
    <location>
        <begin position="1"/>
        <end position="27"/>
    </location>
</feature>
<evidence type="ECO:0000256" key="1">
    <source>
        <dbReference type="SAM" id="MobiDB-lite"/>
    </source>
</evidence>
<gene>
    <name evidence="2" type="ORF">BaRGS_00022390</name>
</gene>
<reference evidence="2 3" key="1">
    <citation type="journal article" date="2023" name="Sci. Data">
        <title>Genome assembly of the Korean intertidal mud-creeper Batillaria attramentaria.</title>
        <authorList>
            <person name="Patra A.K."/>
            <person name="Ho P.T."/>
            <person name="Jun S."/>
            <person name="Lee S.J."/>
            <person name="Kim Y."/>
            <person name="Won Y.J."/>
        </authorList>
    </citation>
    <scope>NUCLEOTIDE SEQUENCE [LARGE SCALE GENOMIC DNA]</scope>
    <source>
        <strain evidence="2">Wonlab-2016</strain>
    </source>
</reference>
<feature type="compositionally biased region" description="Polar residues" evidence="1">
    <location>
        <begin position="85"/>
        <end position="95"/>
    </location>
</feature>
<proteinExistence type="predicted"/>
<name>A0ABD0KGX0_9CAEN</name>
<organism evidence="2 3">
    <name type="scientific">Batillaria attramentaria</name>
    <dbReference type="NCBI Taxonomy" id="370345"/>
    <lineage>
        <taxon>Eukaryota</taxon>
        <taxon>Metazoa</taxon>
        <taxon>Spiralia</taxon>
        <taxon>Lophotrochozoa</taxon>
        <taxon>Mollusca</taxon>
        <taxon>Gastropoda</taxon>
        <taxon>Caenogastropoda</taxon>
        <taxon>Sorbeoconcha</taxon>
        <taxon>Cerithioidea</taxon>
        <taxon>Batillariidae</taxon>
        <taxon>Batillaria</taxon>
    </lineage>
</organism>
<evidence type="ECO:0000313" key="3">
    <source>
        <dbReference type="Proteomes" id="UP001519460"/>
    </source>
</evidence>